<feature type="region of interest" description="Disordered" evidence="1">
    <location>
        <begin position="353"/>
        <end position="424"/>
    </location>
</feature>
<name>F4X229_ACREC</name>
<feature type="compositionally biased region" description="Basic residues" evidence="1">
    <location>
        <begin position="110"/>
        <end position="119"/>
    </location>
</feature>
<dbReference type="AlphaFoldDB" id="F4X229"/>
<keyword evidence="3" id="KW-1185">Reference proteome</keyword>
<dbReference type="EMBL" id="GL888565">
    <property type="protein sequence ID" value="EGI59445.1"/>
    <property type="molecule type" value="Genomic_DNA"/>
</dbReference>
<dbReference type="InParanoid" id="F4X229"/>
<feature type="region of interest" description="Disordered" evidence="1">
    <location>
        <begin position="238"/>
        <end position="267"/>
    </location>
</feature>
<feature type="region of interest" description="Disordered" evidence="1">
    <location>
        <begin position="27"/>
        <end position="162"/>
    </location>
</feature>
<feature type="compositionally biased region" description="Basic and acidic residues" evidence="1">
    <location>
        <begin position="90"/>
        <end position="109"/>
    </location>
</feature>
<dbReference type="Proteomes" id="UP000007755">
    <property type="component" value="Unassembled WGS sequence"/>
</dbReference>
<reference evidence="2" key="1">
    <citation type="submission" date="2011-02" db="EMBL/GenBank/DDBJ databases">
        <title>The genome of the leaf-cutting ant Acromyrmex echinatior suggests key adaptations to social evolution and fungus farming.</title>
        <authorList>
            <person name="Nygaard S."/>
            <person name="Zhang G."/>
        </authorList>
    </citation>
    <scope>NUCLEOTIDE SEQUENCE</scope>
</reference>
<evidence type="ECO:0000313" key="2">
    <source>
        <dbReference type="EMBL" id="EGI59445.1"/>
    </source>
</evidence>
<proteinExistence type="predicted"/>
<evidence type="ECO:0000256" key="1">
    <source>
        <dbReference type="SAM" id="MobiDB-lite"/>
    </source>
</evidence>
<evidence type="ECO:0000313" key="3">
    <source>
        <dbReference type="Proteomes" id="UP000007755"/>
    </source>
</evidence>
<feature type="compositionally biased region" description="Basic and acidic residues" evidence="1">
    <location>
        <begin position="251"/>
        <end position="261"/>
    </location>
</feature>
<organism evidence="3">
    <name type="scientific">Acromyrmex echinatior</name>
    <name type="common">Panamanian leafcutter ant</name>
    <name type="synonym">Acromyrmex octospinosus echinatior</name>
    <dbReference type="NCBI Taxonomy" id="103372"/>
    <lineage>
        <taxon>Eukaryota</taxon>
        <taxon>Metazoa</taxon>
        <taxon>Ecdysozoa</taxon>
        <taxon>Arthropoda</taxon>
        <taxon>Hexapoda</taxon>
        <taxon>Insecta</taxon>
        <taxon>Pterygota</taxon>
        <taxon>Neoptera</taxon>
        <taxon>Endopterygota</taxon>
        <taxon>Hymenoptera</taxon>
        <taxon>Apocrita</taxon>
        <taxon>Aculeata</taxon>
        <taxon>Formicoidea</taxon>
        <taxon>Formicidae</taxon>
        <taxon>Myrmicinae</taxon>
        <taxon>Acromyrmex</taxon>
    </lineage>
</organism>
<feature type="compositionally biased region" description="Basic and acidic residues" evidence="1">
    <location>
        <begin position="132"/>
        <end position="141"/>
    </location>
</feature>
<sequence>MHSSVIDSILCFSAFRIDMPFFARWTKNNKQPKTRPPTAVTGVGLAPNSYKIDGESQIGVGRGFPADPPPPRPSSLCRPSPLATFAIPSIKEEERVARKNRGSENERSGRTRRSRRREATRRGLETRVTQLGRERERERKLHTSAAARTQAPGTRGDTRRRRCIGSCTPATPGTSHVVGLPSTAIHGGQLLLLRLQVVHLRLRSSRSSSVLASAVAGCPGIPSSPRIRRTNYHRHVTSVPVGTRDPGQGFRSKETSKRRESSVTQAVSAVKPGGSTVASGALVSQLAFDCDCVYTVPCIGGGGSARTHRRTRIHNIADLLSNLLLVPAKAHPPISGVEGEVVFEKGTSASYEESNNRILELGTPRSNDRAPTTPRNADEEGEDGNTVRVRNSETPKLRRENVPTRRIRNWVSSEKGKRKCRKDD</sequence>
<feature type="compositionally biased region" description="Basic and acidic residues" evidence="1">
    <location>
        <begin position="390"/>
        <end position="403"/>
    </location>
</feature>
<gene>
    <name evidence="2" type="ORF">G5I_12350</name>
</gene>
<accession>F4X229</accession>
<protein>
    <submittedName>
        <fullName evidence="2">Uncharacterized protein</fullName>
    </submittedName>
</protein>